<dbReference type="Proteomes" id="UP001054945">
    <property type="component" value="Unassembled WGS sequence"/>
</dbReference>
<evidence type="ECO:0000313" key="1">
    <source>
        <dbReference type="EMBL" id="GIY75012.1"/>
    </source>
</evidence>
<comment type="caution">
    <text evidence="1">The sequence shown here is derived from an EMBL/GenBank/DDBJ whole genome shotgun (WGS) entry which is preliminary data.</text>
</comment>
<protein>
    <submittedName>
        <fullName evidence="1">Uncharacterized protein</fullName>
    </submittedName>
</protein>
<dbReference type="EMBL" id="BPLR01015291">
    <property type="protein sequence ID" value="GIY75012.1"/>
    <property type="molecule type" value="Genomic_DNA"/>
</dbReference>
<keyword evidence="2" id="KW-1185">Reference proteome</keyword>
<sequence length="71" mass="8249">MSREAWEKVPLKEDNQLDDIERDLTFKECIGVAVDGCLKERAWLKQLGSVELVKSAEKETTRENDQDKRNI</sequence>
<reference evidence="1 2" key="1">
    <citation type="submission" date="2021-06" db="EMBL/GenBank/DDBJ databases">
        <title>Caerostris extrusa draft genome.</title>
        <authorList>
            <person name="Kono N."/>
            <person name="Arakawa K."/>
        </authorList>
    </citation>
    <scope>NUCLEOTIDE SEQUENCE [LARGE SCALE GENOMIC DNA]</scope>
</reference>
<gene>
    <name evidence="1" type="ORF">CEXT_704841</name>
</gene>
<organism evidence="1 2">
    <name type="scientific">Caerostris extrusa</name>
    <name type="common">Bark spider</name>
    <name type="synonym">Caerostris bankana</name>
    <dbReference type="NCBI Taxonomy" id="172846"/>
    <lineage>
        <taxon>Eukaryota</taxon>
        <taxon>Metazoa</taxon>
        <taxon>Ecdysozoa</taxon>
        <taxon>Arthropoda</taxon>
        <taxon>Chelicerata</taxon>
        <taxon>Arachnida</taxon>
        <taxon>Araneae</taxon>
        <taxon>Araneomorphae</taxon>
        <taxon>Entelegynae</taxon>
        <taxon>Araneoidea</taxon>
        <taxon>Araneidae</taxon>
        <taxon>Caerostris</taxon>
    </lineage>
</organism>
<accession>A0AAV4VXJ0</accession>
<proteinExistence type="predicted"/>
<evidence type="ECO:0000313" key="2">
    <source>
        <dbReference type="Proteomes" id="UP001054945"/>
    </source>
</evidence>
<dbReference type="AlphaFoldDB" id="A0AAV4VXJ0"/>
<name>A0AAV4VXJ0_CAEEX</name>